<evidence type="ECO:0000313" key="3">
    <source>
        <dbReference type="RefSeq" id="XP_016477182.1"/>
    </source>
</evidence>
<keyword evidence="2" id="KW-1185">Reference proteome</keyword>
<feature type="compositionally biased region" description="Polar residues" evidence="1">
    <location>
        <begin position="328"/>
        <end position="340"/>
    </location>
</feature>
<sequence length="559" mass="60070">MSIWLLNLEIYTSVQCRLQERTLGMVMREVDEDLAMFLEMRRSEKEMNDQIPTHNSEELDQQLGSEVDFSLLSNGASTEPANQDYLLNSENDKNDYDWLLSLPHTPSNLSLEVEEQNIAVLQNAIDSNSTAQDCKIETDSSTTAPESKIRFEQDLAQPENSLEGPSSQSNSTGLPAVSRSKNSCPGNGRPSSSGGKKATSTRSATPTGRPRISASKPSRASTPTSRATLPSVKPVASTARSSTPTRAAPRSSTPTSRPSKPAASKSASRSATPTRRPSTPSSIPIVSVSGARSSLLTKAGTTISKKTAPLRGTSPTVKSRPLKPLETPSLSRDSSINSKTLVPKRPASASRGRPTAPAARPSTTNSSSDGKPRRKSCSPSRGRATNATILSNATTLLSKSRGHGYEKDDVNPVLIGTQMVERVVNMRKLAPPKQDDNPYQENPSKKSLSRENSGFGRSFSKKSLDMALRHMDIRRSVNGTLRPVLTRVSSSSANGIRSSSTKNKTGSVSDSPLATSSTTSSEPSINNSSNNVNWSEPEDDNFGCERELSSPTSQQHLEQ</sequence>
<dbReference type="GO" id="GO:0055028">
    <property type="term" value="C:cortical microtubule"/>
    <property type="evidence" value="ECO:0000318"/>
    <property type="project" value="GO_Central"/>
</dbReference>
<dbReference type="PaxDb" id="4097-A0A1S4AKF3"/>
<dbReference type="STRING" id="4097.A0A1S4AKF3"/>
<feature type="region of interest" description="Disordered" evidence="1">
    <location>
        <begin position="298"/>
        <end position="391"/>
    </location>
</feature>
<evidence type="ECO:0000313" key="2">
    <source>
        <dbReference type="Proteomes" id="UP000790787"/>
    </source>
</evidence>
<name>A0A1S4AKF3_TOBAC</name>
<feature type="compositionally biased region" description="Low complexity" evidence="1">
    <location>
        <begin position="489"/>
        <end position="500"/>
    </location>
</feature>
<dbReference type="KEGG" id="nta:107798678"/>
<dbReference type="RefSeq" id="XP_016477182.1">
    <property type="nucleotide sequence ID" value="XM_016621696.2"/>
</dbReference>
<dbReference type="GeneID" id="107798678"/>
<proteinExistence type="predicted"/>
<feature type="compositionally biased region" description="Polar residues" evidence="1">
    <location>
        <begin position="158"/>
        <end position="206"/>
    </location>
</feature>
<accession>A0A1S4AKF3</accession>
<dbReference type="AlphaFoldDB" id="A0A1S4AKF3"/>
<evidence type="ECO:0000256" key="1">
    <source>
        <dbReference type="SAM" id="MobiDB-lite"/>
    </source>
</evidence>
<feature type="region of interest" description="Disordered" evidence="1">
    <location>
        <begin position="428"/>
        <end position="458"/>
    </location>
</feature>
<feature type="region of interest" description="Disordered" evidence="1">
    <location>
        <begin position="129"/>
        <end position="148"/>
    </location>
</feature>
<gene>
    <name evidence="3" type="primary">LOC107798678</name>
</gene>
<feature type="region of interest" description="Disordered" evidence="1">
    <location>
        <begin position="484"/>
        <end position="559"/>
    </location>
</feature>
<organism evidence="2 3">
    <name type="scientific">Nicotiana tabacum</name>
    <name type="common">Common tobacco</name>
    <dbReference type="NCBI Taxonomy" id="4097"/>
    <lineage>
        <taxon>Eukaryota</taxon>
        <taxon>Viridiplantae</taxon>
        <taxon>Streptophyta</taxon>
        <taxon>Embryophyta</taxon>
        <taxon>Tracheophyta</taxon>
        <taxon>Spermatophyta</taxon>
        <taxon>Magnoliopsida</taxon>
        <taxon>eudicotyledons</taxon>
        <taxon>Gunneridae</taxon>
        <taxon>Pentapetalae</taxon>
        <taxon>asterids</taxon>
        <taxon>lamiids</taxon>
        <taxon>Solanales</taxon>
        <taxon>Solanaceae</taxon>
        <taxon>Nicotianoideae</taxon>
        <taxon>Nicotianeae</taxon>
        <taxon>Nicotiana</taxon>
    </lineage>
</organism>
<protein>
    <submittedName>
        <fullName evidence="3">Endochitinase A isoform X1</fullName>
    </submittedName>
    <submittedName>
        <fullName evidence="3">Uncharacterized protein LOC107798678 isoform X1</fullName>
    </submittedName>
</protein>
<dbReference type="PANTHER" id="PTHR31949">
    <property type="entry name" value="GASTRIC MUCIN-LIKE PROTEIN"/>
    <property type="match status" value="1"/>
</dbReference>
<feature type="compositionally biased region" description="Polar residues" evidence="1">
    <location>
        <begin position="437"/>
        <end position="452"/>
    </location>
</feature>
<dbReference type="OrthoDB" id="1929779at2759"/>
<feature type="compositionally biased region" description="Low complexity" evidence="1">
    <location>
        <begin position="236"/>
        <end position="282"/>
    </location>
</feature>
<feature type="compositionally biased region" description="Polar residues" evidence="1">
    <location>
        <begin position="215"/>
        <end position="228"/>
    </location>
</feature>
<reference evidence="2" key="1">
    <citation type="journal article" date="2014" name="Nat. Commun.">
        <title>The tobacco genome sequence and its comparison with those of tomato and potato.</title>
        <authorList>
            <person name="Sierro N."/>
            <person name="Battey J.N."/>
            <person name="Ouadi S."/>
            <person name="Bakaher N."/>
            <person name="Bovet L."/>
            <person name="Willig A."/>
            <person name="Goepfert S."/>
            <person name="Peitsch M.C."/>
            <person name="Ivanov N.V."/>
        </authorList>
    </citation>
    <scope>NUCLEOTIDE SEQUENCE [LARGE SCALE GENOMIC DNA]</scope>
</reference>
<dbReference type="PANTHER" id="PTHR31949:SF15">
    <property type="entry name" value="ENDOCHITINASE A-LIKE ISOFORM X1"/>
    <property type="match status" value="1"/>
</dbReference>
<dbReference type="RefSeq" id="XP_016477182.1">
    <property type="nucleotide sequence ID" value="XM_016621696.1"/>
</dbReference>
<dbReference type="Proteomes" id="UP000790787">
    <property type="component" value="Chromosome 2"/>
</dbReference>
<feature type="compositionally biased region" description="Polar residues" evidence="1">
    <location>
        <begin position="377"/>
        <end position="391"/>
    </location>
</feature>
<feature type="compositionally biased region" description="Polar residues" evidence="1">
    <location>
        <begin position="549"/>
        <end position="559"/>
    </location>
</feature>
<feature type="compositionally biased region" description="Low complexity" evidence="1">
    <location>
        <begin position="509"/>
        <end position="535"/>
    </location>
</feature>
<dbReference type="GO" id="GO:0043622">
    <property type="term" value="P:cortical microtubule organization"/>
    <property type="evidence" value="ECO:0000318"/>
    <property type="project" value="GO_Central"/>
</dbReference>
<feature type="region of interest" description="Disordered" evidence="1">
    <location>
        <begin position="156"/>
        <end position="286"/>
    </location>
</feature>
<reference evidence="3" key="2">
    <citation type="submission" date="2025-08" db="UniProtKB">
        <authorList>
            <consortium name="RefSeq"/>
        </authorList>
    </citation>
    <scope>IDENTIFICATION</scope>
    <source>
        <tissue evidence="3">Leaf</tissue>
    </source>
</reference>